<organism evidence="10 11">
    <name type="scientific">Streptosporangium vulgare</name>
    <dbReference type="NCBI Taxonomy" id="46190"/>
    <lineage>
        <taxon>Bacteria</taxon>
        <taxon>Bacillati</taxon>
        <taxon>Actinomycetota</taxon>
        <taxon>Actinomycetes</taxon>
        <taxon>Streptosporangiales</taxon>
        <taxon>Streptosporangiaceae</taxon>
        <taxon>Streptosporangium</taxon>
    </lineage>
</organism>
<evidence type="ECO:0000313" key="11">
    <source>
        <dbReference type="Proteomes" id="UP001589610"/>
    </source>
</evidence>
<evidence type="ECO:0000259" key="9">
    <source>
        <dbReference type="Pfam" id="PF09335"/>
    </source>
</evidence>
<keyword evidence="3" id="KW-1003">Cell membrane</keyword>
<keyword evidence="5 8" id="KW-1133">Transmembrane helix</keyword>
<name>A0ABV5TLT8_9ACTN</name>
<dbReference type="RefSeq" id="WP_386161180.1">
    <property type="nucleotide sequence ID" value="NZ_JBHMBS010000020.1"/>
</dbReference>
<accession>A0ABV5TLT8</accession>
<evidence type="ECO:0000256" key="6">
    <source>
        <dbReference type="ARBA" id="ARBA00023136"/>
    </source>
</evidence>
<dbReference type="Proteomes" id="UP001589610">
    <property type="component" value="Unassembled WGS sequence"/>
</dbReference>
<dbReference type="EMBL" id="JBHMBS010000020">
    <property type="protein sequence ID" value="MFB9680092.1"/>
    <property type="molecule type" value="Genomic_DNA"/>
</dbReference>
<comment type="subcellular location">
    <subcellularLocation>
        <location evidence="1">Cell membrane</location>
        <topology evidence="1">Multi-pass membrane protein</topology>
    </subcellularLocation>
</comment>
<gene>
    <name evidence="10" type="ORF">ACFFRH_31815</name>
</gene>
<dbReference type="InterPro" id="IPR051311">
    <property type="entry name" value="DedA_domain"/>
</dbReference>
<evidence type="ECO:0000256" key="8">
    <source>
        <dbReference type="SAM" id="Phobius"/>
    </source>
</evidence>
<reference evidence="10 11" key="1">
    <citation type="submission" date="2024-09" db="EMBL/GenBank/DDBJ databases">
        <authorList>
            <person name="Sun Q."/>
            <person name="Mori K."/>
        </authorList>
    </citation>
    <scope>NUCLEOTIDE SEQUENCE [LARGE SCALE GENOMIC DNA]</scope>
    <source>
        <strain evidence="10 11">JCM 3028</strain>
    </source>
</reference>
<feature type="transmembrane region" description="Helical" evidence="8">
    <location>
        <begin position="12"/>
        <end position="41"/>
    </location>
</feature>
<sequence length="230" mass="23303">MLLDMLQSSSPYLVGSILLAVLTFAGSLVPGVAAVLVAGAAPADPRGVAVVALAGCAGCVLYATGGWLVGRRYGSRLRRGGAGRRIGERRWSRAERLATATGAGSGTALAAAFFLPVVGSLTPIVAGARRVPYTRFIRWALAGGAAWVSVYLSLGALAGDALRQNRHLLVPILVCVAVVVAALLVIHHRARPSREGTGATGDMNDTSDTSDTSGMSAPAGSGDASGKILG</sequence>
<keyword evidence="11" id="KW-1185">Reference proteome</keyword>
<dbReference type="InterPro" id="IPR032816">
    <property type="entry name" value="VTT_dom"/>
</dbReference>
<feature type="region of interest" description="Disordered" evidence="7">
    <location>
        <begin position="193"/>
        <end position="230"/>
    </location>
</feature>
<keyword evidence="4 8" id="KW-0812">Transmembrane</keyword>
<evidence type="ECO:0000256" key="3">
    <source>
        <dbReference type="ARBA" id="ARBA00022475"/>
    </source>
</evidence>
<feature type="domain" description="VTT" evidence="9">
    <location>
        <begin position="30"/>
        <end position="156"/>
    </location>
</feature>
<evidence type="ECO:0000256" key="7">
    <source>
        <dbReference type="SAM" id="MobiDB-lite"/>
    </source>
</evidence>
<keyword evidence="6 8" id="KW-0472">Membrane</keyword>
<evidence type="ECO:0000256" key="4">
    <source>
        <dbReference type="ARBA" id="ARBA00022692"/>
    </source>
</evidence>
<evidence type="ECO:0000256" key="1">
    <source>
        <dbReference type="ARBA" id="ARBA00004651"/>
    </source>
</evidence>
<dbReference type="PANTHER" id="PTHR42709:SF6">
    <property type="entry name" value="UNDECAPRENYL PHOSPHATE TRANSPORTER A"/>
    <property type="match status" value="1"/>
</dbReference>
<comment type="similarity">
    <text evidence="2">Belongs to the DedA family.</text>
</comment>
<feature type="transmembrane region" description="Helical" evidence="8">
    <location>
        <begin position="47"/>
        <end position="69"/>
    </location>
</feature>
<protein>
    <submittedName>
        <fullName evidence="10">DedA family protein</fullName>
    </submittedName>
</protein>
<feature type="transmembrane region" description="Helical" evidence="8">
    <location>
        <begin position="139"/>
        <end position="162"/>
    </location>
</feature>
<evidence type="ECO:0000256" key="5">
    <source>
        <dbReference type="ARBA" id="ARBA00022989"/>
    </source>
</evidence>
<evidence type="ECO:0000313" key="10">
    <source>
        <dbReference type="EMBL" id="MFB9680092.1"/>
    </source>
</evidence>
<dbReference type="PANTHER" id="PTHR42709">
    <property type="entry name" value="ALKALINE PHOSPHATASE LIKE PROTEIN"/>
    <property type="match status" value="1"/>
</dbReference>
<feature type="compositionally biased region" description="Low complexity" evidence="7">
    <location>
        <begin position="200"/>
        <end position="216"/>
    </location>
</feature>
<feature type="transmembrane region" description="Helical" evidence="8">
    <location>
        <begin position="168"/>
        <end position="186"/>
    </location>
</feature>
<evidence type="ECO:0000256" key="2">
    <source>
        <dbReference type="ARBA" id="ARBA00010792"/>
    </source>
</evidence>
<proteinExistence type="inferred from homology"/>
<comment type="caution">
    <text evidence="10">The sequence shown here is derived from an EMBL/GenBank/DDBJ whole genome shotgun (WGS) entry which is preliminary data.</text>
</comment>
<dbReference type="Pfam" id="PF09335">
    <property type="entry name" value="VTT_dom"/>
    <property type="match status" value="1"/>
</dbReference>